<protein>
    <submittedName>
        <fullName evidence="3">AGAP008734-PA-like protein</fullName>
    </submittedName>
    <submittedName>
        <fullName evidence="4">IG domain-containing protein</fullName>
    </submittedName>
</protein>
<feature type="chain" id="PRO_5001783583" evidence="1">
    <location>
        <begin position="19"/>
        <end position="335"/>
    </location>
</feature>
<dbReference type="InterPro" id="IPR013783">
    <property type="entry name" value="Ig-like_fold"/>
</dbReference>
<dbReference type="AlphaFoldDB" id="A0A084VMK2"/>
<sequence length="335" mass="37075">MDGSHVFCFRRLLVSCLAGWFRFPHGTEDIFSYHLLGNRHGIEAVAEIVGAPDLHIDEGSTLRLECNLNSATENPTFVFWYHEQNMVNFDQLNGFSVTPFQPPAATGLQHLHHFLSHPSLDDHELQQLSSEDHAFGDPFGDDDDGDDISRRRPLHLEQDTFLRMPSSASSSSSSASSLLLASLAAAALSASPSSSLQHLDQSQPDLSAERVGTAFPDTHHKHAHLQRLHGQLRHNFSSSPLLYSHILTPAPSILTIKEVHLRHAGNYTCAPSNARPASITVHVLQGEKPAAMQHANRSQLDDGGKQAARNGCLSYRNQRFLVLITLLLFWPLQSR</sequence>
<dbReference type="SUPFAM" id="SSF48726">
    <property type="entry name" value="Immunoglobulin"/>
    <property type="match status" value="1"/>
</dbReference>
<evidence type="ECO:0000313" key="5">
    <source>
        <dbReference type="Proteomes" id="UP000030765"/>
    </source>
</evidence>
<evidence type="ECO:0000256" key="1">
    <source>
        <dbReference type="SAM" id="SignalP"/>
    </source>
</evidence>
<dbReference type="GO" id="GO:0050808">
    <property type="term" value="P:synapse organization"/>
    <property type="evidence" value="ECO:0007669"/>
    <property type="project" value="TreeGrafter"/>
</dbReference>
<dbReference type="EnsemblMetazoa" id="ASIC006535-RA">
    <property type="protein sequence ID" value="ASIC006535-PA"/>
    <property type="gene ID" value="ASIC006535"/>
</dbReference>
<dbReference type="OrthoDB" id="190835at2759"/>
<dbReference type="Gene3D" id="2.60.40.10">
    <property type="entry name" value="Immunoglobulins"/>
    <property type="match status" value="1"/>
</dbReference>
<reference evidence="4" key="2">
    <citation type="submission" date="2020-05" db="UniProtKB">
        <authorList>
            <consortium name="EnsemblMetazoa"/>
        </authorList>
    </citation>
    <scope>IDENTIFICATION</scope>
</reference>
<reference evidence="3 5" key="1">
    <citation type="journal article" date="2014" name="BMC Genomics">
        <title>Genome sequence of Anopheles sinensis provides insight into genetics basis of mosquito competence for malaria parasites.</title>
        <authorList>
            <person name="Zhou D."/>
            <person name="Zhang D."/>
            <person name="Ding G."/>
            <person name="Shi L."/>
            <person name="Hou Q."/>
            <person name="Ye Y."/>
            <person name="Xu Y."/>
            <person name="Zhou H."/>
            <person name="Xiong C."/>
            <person name="Li S."/>
            <person name="Yu J."/>
            <person name="Hong S."/>
            <person name="Yu X."/>
            <person name="Zou P."/>
            <person name="Chen C."/>
            <person name="Chang X."/>
            <person name="Wang W."/>
            <person name="Lv Y."/>
            <person name="Sun Y."/>
            <person name="Ma L."/>
            <person name="Shen B."/>
            <person name="Zhu C."/>
        </authorList>
    </citation>
    <scope>NUCLEOTIDE SEQUENCE [LARGE SCALE GENOMIC DNA]</scope>
</reference>
<dbReference type="EMBL" id="KE524975">
    <property type="protein sequence ID" value="KFB39196.1"/>
    <property type="molecule type" value="Genomic_DNA"/>
</dbReference>
<dbReference type="InterPro" id="IPR037448">
    <property type="entry name" value="Zig-8"/>
</dbReference>
<dbReference type="EMBL" id="ATLV01014599">
    <property type="status" value="NOT_ANNOTATED_CDS"/>
    <property type="molecule type" value="Genomic_DNA"/>
</dbReference>
<evidence type="ECO:0000259" key="2">
    <source>
        <dbReference type="SMART" id="SM00409"/>
    </source>
</evidence>
<dbReference type="SMART" id="SM00409">
    <property type="entry name" value="IG"/>
    <property type="match status" value="1"/>
</dbReference>
<dbReference type="VEuPathDB" id="VectorBase:ASIC006535"/>
<evidence type="ECO:0000313" key="3">
    <source>
        <dbReference type="EMBL" id="KFB39196.1"/>
    </source>
</evidence>
<feature type="domain" description="Immunoglobulin" evidence="2">
    <location>
        <begin position="51"/>
        <end position="284"/>
    </location>
</feature>
<gene>
    <name evidence="3" type="ORF">ZHAS_00006535</name>
</gene>
<feature type="signal peptide" evidence="1">
    <location>
        <begin position="1"/>
        <end position="18"/>
    </location>
</feature>
<dbReference type="STRING" id="74873.A0A084VMK2"/>
<evidence type="ECO:0000313" key="4">
    <source>
        <dbReference type="EnsemblMetazoa" id="ASIC006535-PA"/>
    </source>
</evidence>
<keyword evidence="1" id="KW-0732">Signal</keyword>
<keyword evidence="5" id="KW-1185">Reference proteome</keyword>
<dbReference type="Proteomes" id="UP000030765">
    <property type="component" value="Unassembled WGS sequence"/>
</dbReference>
<accession>A0A084VMK2</accession>
<name>A0A084VMK2_ANOSI</name>
<dbReference type="InterPro" id="IPR036179">
    <property type="entry name" value="Ig-like_dom_sf"/>
</dbReference>
<dbReference type="GO" id="GO:0032589">
    <property type="term" value="C:neuron projection membrane"/>
    <property type="evidence" value="ECO:0007669"/>
    <property type="project" value="TreeGrafter"/>
</dbReference>
<proteinExistence type="predicted"/>
<dbReference type="PANTHER" id="PTHR23279:SF2">
    <property type="entry name" value="DEFECTIVE PROBOSCIS EXTENSION RESPONSE 19, ISOFORM A"/>
    <property type="match status" value="1"/>
</dbReference>
<dbReference type="VEuPathDB" id="VectorBase:ASIS004762"/>
<dbReference type="InterPro" id="IPR003599">
    <property type="entry name" value="Ig_sub"/>
</dbReference>
<dbReference type="PANTHER" id="PTHR23279">
    <property type="entry name" value="DEFECTIVE PROBOSCIS EXTENSION RESPONSE DPR -RELATED"/>
    <property type="match status" value="1"/>
</dbReference>
<organism evidence="3">
    <name type="scientific">Anopheles sinensis</name>
    <name type="common">Mosquito</name>
    <dbReference type="NCBI Taxonomy" id="74873"/>
    <lineage>
        <taxon>Eukaryota</taxon>
        <taxon>Metazoa</taxon>
        <taxon>Ecdysozoa</taxon>
        <taxon>Arthropoda</taxon>
        <taxon>Hexapoda</taxon>
        <taxon>Insecta</taxon>
        <taxon>Pterygota</taxon>
        <taxon>Neoptera</taxon>
        <taxon>Endopterygota</taxon>
        <taxon>Diptera</taxon>
        <taxon>Nematocera</taxon>
        <taxon>Culicoidea</taxon>
        <taxon>Culicidae</taxon>
        <taxon>Anophelinae</taxon>
        <taxon>Anopheles</taxon>
    </lineage>
</organism>